<proteinExistence type="inferred from homology"/>
<gene>
    <name evidence="8" type="ORF">DASC09_006220</name>
</gene>
<feature type="compositionally biased region" description="Low complexity" evidence="6">
    <location>
        <begin position="471"/>
        <end position="492"/>
    </location>
</feature>
<dbReference type="EMBL" id="BTFZ01000001">
    <property type="protein sequence ID" value="GMM33297.1"/>
    <property type="molecule type" value="Genomic_DNA"/>
</dbReference>
<dbReference type="InterPro" id="IPR013763">
    <property type="entry name" value="Cyclin-like_dom"/>
</dbReference>
<organism evidence="8 9">
    <name type="scientific">Saccharomycopsis crataegensis</name>
    <dbReference type="NCBI Taxonomy" id="43959"/>
    <lineage>
        <taxon>Eukaryota</taxon>
        <taxon>Fungi</taxon>
        <taxon>Dikarya</taxon>
        <taxon>Ascomycota</taxon>
        <taxon>Saccharomycotina</taxon>
        <taxon>Saccharomycetes</taxon>
        <taxon>Saccharomycopsidaceae</taxon>
        <taxon>Saccharomycopsis</taxon>
    </lineage>
</organism>
<feature type="compositionally biased region" description="Low complexity" evidence="6">
    <location>
        <begin position="399"/>
        <end position="436"/>
    </location>
</feature>
<feature type="domain" description="Cyclin-like" evidence="7">
    <location>
        <begin position="73"/>
        <end position="159"/>
    </location>
</feature>
<dbReference type="InterPro" id="IPR006671">
    <property type="entry name" value="Cyclin_N"/>
</dbReference>
<keyword evidence="4" id="KW-0131">Cell cycle</keyword>
<dbReference type="AlphaFoldDB" id="A0AAV5QEX7"/>
<feature type="compositionally biased region" description="Polar residues" evidence="6">
    <location>
        <begin position="533"/>
        <end position="554"/>
    </location>
</feature>
<name>A0AAV5QEX7_9ASCO</name>
<dbReference type="GO" id="GO:0016538">
    <property type="term" value="F:cyclin-dependent protein serine/threonine kinase regulator activity"/>
    <property type="evidence" value="ECO:0007669"/>
    <property type="project" value="UniProtKB-ARBA"/>
</dbReference>
<evidence type="ECO:0000256" key="6">
    <source>
        <dbReference type="SAM" id="MobiDB-lite"/>
    </source>
</evidence>
<sequence>MPFSETRDHRASILATNPQLIQMESKAHKHTFNEYSEDIFATIKEQERRFAPNLKAFRSQQELTIDLRMMMVDFLVDKCHRLGLPQTTLYLTVNLIDRYCSTRQVKRIHLELLGLTCLWIASKYSDNKHKVIQLSELIKFSNKQLSKKLFIEMESHVLDNLKWSVSAPTYDLFIDYFLNKSFFNSIPDSSCSIGYAKFSNDKHYYDFLKTGANFLCELSSMYANISLVYRPSKISQMALSVLHNCYYLEYYNKLLLPPASNKTEVQLFTLMMECFHHRFPKSFHVKYFAESNPKKRKHFQPTNNATNSNATLIYSSLINYLKQVGEGAKKASQESSTATSQIPTNESSTNSFESSFVGTVPPNSQGNDFNVRKDGTMYSSTSYSSPNSHSHKSKTRVLSSTISSMSSPYSIPSTTTPIASPMTSSFSPSPSSAMSSNTKISRNFKAHQYLNLPIDKCNSLSSTSSSSISIFSKNSSHSSSSSVNSPLSAIASPENSKDYPMSQKPHRSNTLHSFTSSSNSSRGMPSEGYGHSHFSQYHHQPAKSTTSKRVSQTLHHSKSYGGIGLNAAPSTFQPFPPITTVNPLMGQNNFRHVSLGVLPPLGQGNGTVHSQPPIPSLINLPPLFGIVDSKNRASNIMMNPSDNFGAGIGKSSSHRLYKSISKPDMMFSSGPAPVSHALPQRNPELFSKASYSSLSTVRSDGALRHGEESKKKKIKVNEDLELSEYPFS</sequence>
<evidence type="ECO:0000256" key="3">
    <source>
        <dbReference type="ARBA" id="ARBA00023127"/>
    </source>
</evidence>
<dbReference type="InterPro" id="IPR048258">
    <property type="entry name" value="Cyclins_cyclin-box"/>
</dbReference>
<evidence type="ECO:0000256" key="1">
    <source>
        <dbReference type="ARBA" id="ARBA00008742"/>
    </source>
</evidence>
<dbReference type="CDD" id="cd20559">
    <property type="entry name" value="CYCLIN_ScCLN_like"/>
    <property type="match status" value="1"/>
</dbReference>
<evidence type="ECO:0000259" key="7">
    <source>
        <dbReference type="SMART" id="SM00385"/>
    </source>
</evidence>
<evidence type="ECO:0000313" key="8">
    <source>
        <dbReference type="EMBL" id="GMM33297.1"/>
    </source>
</evidence>
<dbReference type="Pfam" id="PF00134">
    <property type="entry name" value="Cyclin_N"/>
    <property type="match status" value="1"/>
</dbReference>
<dbReference type="GO" id="GO:0051301">
    <property type="term" value="P:cell division"/>
    <property type="evidence" value="ECO:0007669"/>
    <property type="project" value="UniProtKB-KW"/>
</dbReference>
<evidence type="ECO:0000313" key="9">
    <source>
        <dbReference type="Proteomes" id="UP001360560"/>
    </source>
</evidence>
<dbReference type="GO" id="GO:0051726">
    <property type="term" value="P:regulation of cell cycle"/>
    <property type="evidence" value="ECO:0007669"/>
    <property type="project" value="UniProtKB-ARBA"/>
</dbReference>
<keyword evidence="9" id="KW-1185">Reference proteome</keyword>
<dbReference type="RefSeq" id="XP_064850297.1">
    <property type="nucleotide sequence ID" value="XM_064994225.1"/>
</dbReference>
<evidence type="ECO:0000256" key="5">
    <source>
        <dbReference type="RuleBase" id="RU000383"/>
    </source>
</evidence>
<feature type="compositionally biased region" description="Low complexity" evidence="6">
    <location>
        <begin position="378"/>
        <end position="388"/>
    </location>
</feature>
<reference evidence="8 9" key="1">
    <citation type="journal article" date="2023" name="Elife">
        <title>Identification of key yeast species and microbe-microbe interactions impacting larval growth of Drosophila in the wild.</title>
        <authorList>
            <person name="Mure A."/>
            <person name="Sugiura Y."/>
            <person name="Maeda R."/>
            <person name="Honda K."/>
            <person name="Sakurai N."/>
            <person name="Takahashi Y."/>
            <person name="Watada M."/>
            <person name="Katoh T."/>
            <person name="Gotoh A."/>
            <person name="Gotoh Y."/>
            <person name="Taniguchi I."/>
            <person name="Nakamura K."/>
            <person name="Hayashi T."/>
            <person name="Katayama T."/>
            <person name="Uemura T."/>
            <person name="Hattori Y."/>
        </authorList>
    </citation>
    <scope>NUCLEOTIDE SEQUENCE [LARGE SCALE GENOMIC DNA]</scope>
    <source>
        <strain evidence="8 9">SC-9</strain>
    </source>
</reference>
<protein>
    <submittedName>
        <fullName evidence="8">Cyclin</fullName>
    </submittedName>
</protein>
<dbReference type="PANTHER" id="PTHR10177">
    <property type="entry name" value="CYCLINS"/>
    <property type="match status" value="1"/>
</dbReference>
<dbReference type="FunFam" id="1.10.472.10:FF:000010">
    <property type="entry name" value="G1/S-specific cyclin Cln1"/>
    <property type="match status" value="1"/>
</dbReference>
<dbReference type="Gene3D" id="1.10.472.10">
    <property type="entry name" value="Cyclin-like"/>
    <property type="match status" value="2"/>
</dbReference>
<dbReference type="GO" id="GO:0044772">
    <property type="term" value="P:mitotic cell cycle phase transition"/>
    <property type="evidence" value="ECO:0007669"/>
    <property type="project" value="UniProtKB-ARBA"/>
</dbReference>
<dbReference type="InterPro" id="IPR039361">
    <property type="entry name" value="Cyclin"/>
</dbReference>
<feature type="compositionally biased region" description="Polar residues" evidence="6">
    <location>
        <begin position="333"/>
        <end position="343"/>
    </location>
</feature>
<dbReference type="GeneID" id="90071276"/>
<dbReference type="PROSITE" id="PS00292">
    <property type="entry name" value="CYCLINS"/>
    <property type="match status" value="1"/>
</dbReference>
<feature type="region of interest" description="Disordered" evidence="6">
    <location>
        <begin position="330"/>
        <end position="437"/>
    </location>
</feature>
<dbReference type="GO" id="GO:0044843">
    <property type="term" value="P:cell cycle G1/S phase transition"/>
    <property type="evidence" value="ECO:0007669"/>
    <property type="project" value="UniProtKB-ARBA"/>
</dbReference>
<accession>A0AAV5QEX7</accession>
<comment type="caution">
    <text evidence="8">The sequence shown here is derived from an EMBL/GenBank/DDBJ whole genome shotgun (WGS) entry which is preliminary data.</text>
</comment>
<dbReference type="InterPro" id="IPR036915">
    <property type="entry name" value="Cyclin-like_sf"/>
</dbReference>
<keyword evidence="2" id="KW-0132">Cell division</keyword>
<evidence type="ECO:0000256" key="4">
    <source>
        <dbReference type="ARBA" id="ARBA00023306"/>
    </source>
</evidence>
<dbReference type="SUPFAM" id="SSF47954">
    <property type="entry name" value="Cyclin-like"/>
    <property type="match status" value="1"/>
</dbReference>
<keyword evidence="3 5" id="KW-0195">Cyclin</keyword>
<feature type="compositionally biased region" description="Low complexity" evidence="6">
    <location>
        <begin position="344"/>
        <end position="356"/>
    </location>
</feature>
<comment type="similarity">
    <text evidence="1 5">Belongs to the cyclin family.</text>
</comment>
<dbReference type="Proteomes" id="UP001360560">
    <property type="component" value="Unassembled WGS sequence"/>
</dbReference>
<feature type="compositionally biased region" description="Low complexity" evidence="6">
    <location>
        <begin position="510"/>
        <end position="521"/>
    </location>
</feature>
<dbReference type="SMART" id="SM00385">
    <property type="entry name" value="CYCLIN"/>
    <property type="match status" value="1"/>
</dbReference>
<evidence type="ECO:0000256" key="2">
    <source>
        <dbReference type="ARBA" id="ARBA00022618"/>
    </source>
</evidence>
<feature type="region of interest" description="Disordered" evidence="6">
    <location>
        <begin position="471"/>
        <end position="555"/>
    </location>
</feature>